<gene>
    <name evidence="2" type="ORF">H8S64_01115</name>
</gene>
<accession>A0ABR7CVZ5</accession>
<evidence type="ECO:0000256" key="1">
    <source>
        <dbReference type="SAM" id="SignalP"/>
    </source>
</evidence>
<dbReference type="Proteomes" id="UP000646484">
    <property type="component" value="Unassembled WGS sequence"/>
</dbReference>
<organism evidence="2 3">
    <name type="scientific">Butyricimonas hominis</name>
    <dbReference type="NCBI Taxonomy" id="2763032"/>
    <lineage>
        <taxon>Bacteria</taxon>
        <taxon>Pseudomonadati</taxon>
        <taxon>Bacteroidota</taxon>
        <taxon>Bacteroidia</taxon>
        <taxon>Bacteroidales</taxon>
        <taxon>Odoribacteraceae</taxon>
        <taxon>Butyricimonas</taxon>
    </lineage>
</organism>
<feature type="signal peptide" evidence="1">
    <location>
        <begin position="1"/>
        <end position="19"/>
    </location>
</feature>
<dbReference type="EMBL" id="JACOOH010000001">
    <property type="protein sequence ID" value="MBC5619692.1"/>
    <property type="molecule type" value="Genomic_DNA"/>
</dbReference>
<comment type="caution">
    <text evidence="2">The sequence shown here is derived from an EMBL/GenBank/DDBJ whole genome shotgun (WGS) entry which is preliminary data.</text>
</comment>
<evidence type="ECO:0000313" key="2">
    <source>
        <dbReference type="EMBL" id="MBC5619692.1"/>
    </source>
</evidence>
<keyword evidence="1" id="KW-0732">Signal</keyword>
<proteinExistence type="predicted"/>
<evidence type="ECO:0008006" key="4">
    <source>
        <dbReference type="Google" id="ProtNLM"/>
    </source>
</evidence>
<sequence>MKQTILFLFVMVLAFSACHDVKIGYLKADNAEYYPDSLVVETDLSKVSQNKVDNDAPWVTNTISGMLGTEPLSYEFVSVRAIDGGDADIFAKEIVVRGSGRMQFPLRTEAPKGRYIVTLKVSNEDYSAILPDVFTFILK</sequence>
<dbReference type="RefSeq" id="WP_186974614.1">
    <property type="nucleotide sequence ID" value="NZ_JACOOH010000001.1"/>
</dbReference>
<reference evidence="2 3" key="1">
    <citation type="submission" date="2020-08" db="EMBL/GenBank/DDBJ databases">
        <title>Genome public.</title>
        <authorList>
            <person name="Liu C."/>
            <person name="Sun Q."/>
        </authorList>
    </citation>
    <scope>NUCLEOTIDE SEQUENCE [LARGE SCALE GENOMIC DNA]</scope>
    <source>
        <strain evidence="2 3">NSJ-56</strain>
    </source>
</reference>
<evidence type="ECO:0000313" key="3">
    <source>
        <dbReference type="Proteomes" id="UP000646484"/>
    </source>
</evidence>
<keyword evidence="3" id="KW-1185">Reference proteome</keyword>
<name>A0ABR7CVZ5_9BACT</name>
<dbReference type="PROSITE" id="PS51257">
    <property type="entry name" value="PROKAR_LIPOPROTEIN"/>
    <property type="match status" value="1"/>
</dbReference>
<feature type="chain" id="PRO_5046272737" description="DUF4625 domain-containing protein" evidence="1">
    <location>
        <begin position="20"/>
        <end position="139"/>
    </location>
</feature>
<protein>
    <recommendedName>
        <fullName evidence="4">DUF4625 domain-containing protein</fullName>
    </recommendedName>
</protein>